<dbReference type="EMBL" id="JAYWIO010000004">
    <property type="protein sequence ID" value="KAK7268141.1"/>
    <property type="molecule type" value="Genomic_DNA"/>
</dbReference>
<dbReference type="PANTHER" id="PTHR31422:SF1">
    <property type="entry name" value="GTD-BINDING DOMAIN-CONTAINING PROTEIN"/>
    <property type="match status" value="1"/>
</dbReference>
<dbReference type="AlphaFoldDB" id="A0AAN9F5F5"/>
<evidence type="ECO:0000256" key="1">
    <source>
        <dbReference type="ARBA" id="ARBA00004370"/>
    </source>
</evidence>
<sequence length="444" mass="50450">MTRNQGGVIAMKETLHAQQRLLHKLYSELEKEREASATAASEAMKMIVHLQGEKALVKMEANQYKRMAEEKIGHAEASLEAFVGVMYKKEMEIASLEFQVQAYKHKLLSLGCDLSGSELNSSIRRMHSLPPLQFNSSFRVVGKRESSPSPVLDVITNIVEESTDKEVSSPSLDSTNKSVEFDCGTSDIFWNQIKMLDDKVKLISGCTEEKEKGENLSSRRGWSCSILPQATNNITCDQTERLPYINSDTINHDEDTQDSKVANPPCSPNVYDVFEVPQTHEKRKVIEHEIKRLDVWNSEAENMFAKPDSVFEGMVESCVKHDAGKQKGMLRIQNEISIPNPKDVMTIIDPKKDGMYADCNVEAKFQKMHLRIKRLEKERISTRQENFHEGHGEEQLSMLKDIQSQLTLMQSNMTSSKTKKATLKDDVLLGLLQERDYVVYRKAE</sequence>
<evidence type="ECO:0000313" key="6">
    <source>
        <dbReference type="EMBL" id="KAK7268141.1"/>
    </source>
</evidence>
<gene>
    <name evidence="6" type="ORF">RIF29_20828</name>
</gene>
<dbReference type="GO" id="GO:0016020">
    <property type="term" value="C:membrane"/>
    <property type="evidence" value="ECO:0007669"/>
    <property type="project" value="UniProtKB-SubCell"/>
</dbReference>
<organism evidence="6 7">
    <name type="scientific">Crotalaria pallida</name>
    <name type="common">Smooth rattlebox</name>
    <name type="synonym">Crotalaria striata</name>
    <dbReference type="NCBI Taxonomy" id="3830"/>
    <lineage>
        <taxon>Eukaryota</taxon>
        <taxon>Viridiplantae</taxon>
        <taxon>Streptophyta</taxon>
        <taxon>Embryophyta</taxon>
        <taxon>Tracheophyta</taxon>
        <taxon>Spermatophyta</taxon>
        <taxon>Magnoliopsida</taxon>
        <taxon>eudicotyledons</taxon>
        <taxon>Gunneridae</taxon>
        <taxon>Pentapetalae</taxon>
        <taxon>rosids</taxon>
        <taxon>fabids</taxon>
        <taxon>Fabales</taxon>
        <taxon>Fabaceae</taxon>
        <taxon>Papilionoideae</taxon>
        <taxon>50 kb inversion clade</taxon>
        <taxon>genistoids sensu lato</taxon>
        <taxon>core genistoids</taxon>
        <taxon>Crotalarieae</taxon>
        <taxon>Crotalaria</taxon>
    </lineage>
</organism>
<proteinExistence type="predicted"/>
<accession>A0AAN9F5F5</accession>
<dbReference type="PANTHER" id="PTHR31422">
    <property type="entry name" value="BNAANNG28530D PROTEIN"/>
    <property type="match status" value="1"/>
</dbReference>
<reference evidence="6 7" key="1">
    <citation type="submission" date="2024-01" db="EMBL/GenBank/DDBJ databases">
        <title>The genomes of 5 underutilized Papilionoideae crops provide insights into root nodulation and disease resistanc.</title>
        <authorList>
            <person name="Yuan L."/>
        </authorList>
    </citation>
    <scope>NUCLEOTIDE SEQUENCE [LARGE SCALE GENOMIC DNA]</scope>
    <source>
        <strain evidence="6">ZHUSHIDOU_FW_LH</strain>
        <tissue evidence="6">Leaf</tissue>
    </source>
</reference>
<protein>
    <recommendedName>
        <fullName evidence="5">GTD-binding domain-containing protein</fullName>
    </recommendedName>
</protein>
<comment type="subcellular location">
    <subcellularLocation>
        <location evidence="1">Membrane</location>
    </subcellularLocation>
</comment>
<feature type="domain" description="GTD-binding" evidence="5">
    <location>
        <begin position="6"/>
        <end position="104"/>
    </location>
</feature>
<evidence type="ECO:0000256" key="4">
    <source>
        <dbReference type="ARBA" id="ARBA00023136"/>
    </source>
</evidence>
<dbReference type="GO" id="GO:0080115">
    <property type="term" value="F:myosin XI tail binding"/>
    <property type="evidence" value="ECO:0007669"/>
    <property type="project" value="UniProtKB-ARBA"/>
</dbReference>
<dbReference type="PROSITE" id="PS51775">
    <property type="entry name" value="GTD_BINDING"/>
    <property type="match status" value="1"/>
</dbReference>
<name>A0AAN9F5F5_CROPI</name>
<evidence type="ECO:0000259" key="5">
    <source>
        <dbReference type="PROSITE" id="PS51775"/>
    </source>
</evidence>
<keyword evidence="7" id="KW-1185">Reference proteome</keyword>
<keyword evidence="4" id="KW-0472">Membrane</keyword>
<evidence type="ECO:0000256" key="2">
    <source>
        <dbReference type="ARBA" id="ARBA00022692"/>
    </source>
</evidence>
<comment type="caution">
    <text evidence="6">The sequence shown here is derived from an EMBL/GenBank/DDBJ whole genome shotgun (WGS) entry which is preliminary data.</text>
</comment>
<dbReference type="InterPro" id="IPR007656">
    <property type="entry name" value="GTD-bd"/>
</dbReference>
<keyword evidence="2" id="KW-0812">Transmembrane</keyword>
<dbReference type="Pfam" id="PF04576">
    <property type="entry name" value="Zein-binding"/>
    <property type="match status" value="1"/>
</dbReference>
<dbReference type="Proteomes" id="UP001372338">
    <property type="component" value="Unassembled WGS sequence"/>
</dbReference>
<evidence type="ECO:0000256" key="3">
    <source>
        <dbReference type="ARBA" id="ARBA00022989"/>
    </source>
</evidence>
<evidence type="ECO:0000313" key="7">
    <source>
        <dbReference type="Proteomes" id="UP001372338"/>
    </source>
</evidence>
<keyword evidence="3" id="KW-1133">Transmembrane helix</keyword>